<feature type="active site" description="Cysteine persulfide intermediate" evidence="3">
    <location>
        <position position="123"/>
    </location>
</feature>
<dbReference type="PIRSF" id="PIRSF015626">
    <property type="entry name" value="FdhD"/>
    <property type="match status" value="1"/>
</dbReference>
<dbReference type="Pfam" id="PF02634">
    <property type="entry name" value="FdhD-NarQ"/>
    <property type="match status" value="1"/>
</dbReference>
<organism evidence="4 5">
    <name type="scientific">Desmospora activa DSM 45169</name>
    <dbReference type="NCBI Taxonomy" id="1121389"/>
    <lineage>
        <taxon>Bacteria</taxon>
        <taxon>Bacillati</taxon>
        <taxon>Bacillota</taxon>
        <taxon>Bacilli</taxon>
        <taxon>Bacillales</taxon>
        <taxon>Thermoactinomycetaceae</taxon>
        <taxon>Desmospora</taxon>
    </lineage>
</organism>
<sequence>MAKAPYSHSSRRWVEEVRATSRKRKPDEVTVEEPMEIRLLPFQAREAFSVAVTMRTPGHDYELAAGFLWTEGILDHPQQIHRIHYCRNPREPQHFNIVQVALREGVDLNWKRFTRHFYQSSSCGVCGKASLEAIRVQGVSPVTRAFQVPPATIRTLGDSLRQKQSAFDRTGGLHAAAWFDLEGRLIAVREDVGRHNAVDKLLGHFFLANGEPLNDGILMVSGRTSFEIMQKAAVAGVGLVAAVSAPSSLACDLAQEFGITLIGFARGNRFNIYTGEERIAEED</sequence>
<dbReference type="GO" id="GO:0016783">
    <property type="term" value="F:sulfurtransferase activity"/>
    <property type="evidence" value="ECO:0007669"/>
    <property type="project" value="InterPro"/>
</dbReference>
<proteinExistence type="inferred from homology"/>
<accession>A0A2T4Z0Q1</accession>
<dbReference type="GO" id="GO:0006777">
    <property type="term" value="P:Mo-molybdopterin cofactor biosynthetic process"/>
    <property type="evidence" value="ECO:0007669"/>
    <property type="project" value="UniProtKB-UniRule"/>
</dbReference>
<evidence type="ECO:0000256" key="1">
    <source>
        <dbReference type="ARBA" id="ARBA00022490"/>
    </source>
</evidence>
<dbReference type="GO" id="GO:0005737">
    <property type="term" value="C:cytoplasm"/>
    <property type="evidence" value="ECO:0007669"/>
    <property type="project" value="UniProtKB-SubCell"/>
</dbReference>
<keyword evidence="2 3" id="KW-0501">Molybdenum cofactor biosynthesis</keyword>
<evidence type="ECO:0000256" key="3">
    <source>
        <dbReference type="HAMAP-Rule" id="MF_00187"/>
    </source>
</evidence>
<comment type="function">
    <text evidence="3">Required for formate dehydrogenase (FDH) activity. Acts as a sulfur carrier protein that transfers sulfur from IscS to the molybdenum cofactor prior to its insertion into FDH.</text>
</comment>
<dbReference type="HAMAP" id="MF_00187">
    <property type="entry name" value="FdhD"/>
    <property type="match status" value="1"/>
</dbReference>
<dbReference type="Gene3D" id="3.40.140.10">
    <property type="entry name" value="Cytidine Deaminase, domain 2"/>
    <property type="match status" value="1"/>
</dbReference>
<dbReference type="RefSeq" id="WP_107728580.1">
    <property type="nucleotide sequence ID" value="NZ_PZZP01000004.1"/>
</dbReference>
<evidence type="ECO:0000313" key="5">
    <source>
        <dbReference type="Proteomes" id="UP000241639"/>
    </source>
</evidence>
<dbReference type="InterPro" id="IPR016193">
    <property type="entry name" value="Cytidine_deaminase-like"/>
</dbReference>
<dbReference type="NCBIfam" id="TIGR00129">
    <property type="entry name" value="fdhD_narQ"/>
    <property type="match status" value="1"/>
</dbReference>
<dbReference type="PANTHER" id="PTHR30592">
    <property type="entry name" value="FORMATE DEHYDROGENASE"/>
    <property type="match status" value="1"/>
</dbReference>
<feature type="binding site" evidence="3">
    <location>
        <begin position="264"/>
        <end position="269"/>
    </location>
    <ligand>
        <name>Mo-bis(molybdopterin guanine dinucleotide)</name>
        <dbReference type="ChEBI" id="CHEBI:60539"/>
    </ligand>
</feature>
<dbReference type="GO" id="GO:0097163">
    <property type="term" value="F:sulfur carrier activity"/>
    <property type="evidence" value="ECO:0007669"/>
    <property type="project" value="UniProtKB-UniRule"/>
</dbReference>
<reference evidence="4 5" key="1">
    <citation type="submission" date="2018-04" db="EMBL/GenBank/DDBJ databases">
        <title>Genomic Encyclopedia of Archaeal and Bacterial Type Strains, Phase II (KMG-II): from individual species to whole genera.</title>
        <authorList>
            <person name="Goeker M."/>
        </authorList>
    </citation>
    <scope>NUCLEOTIDE SEQUENCE [LARGE SCALE GENOMIC DNA]</scope>
    <source>
        <strain evidence="4 5">DSM 45169</strain>
    </source>
</reference>
<dbReference type="NCBIfam" id="NF001943">
    <property type="entry name" value="PRK00724.1-2"/>
    <property type="match status" value="1"/>
</dbReference>
<evidence type="ECO:0000256" key="2">
    <source>
        <dbReference type="ARBA" id="ARBA00023150"/>
    </source>
</evidence>
<keyword evidence="5" id="KW-1185">Reference proteome</keyword>
<protein>
    <recommendedName>
        <fullName evidence="3">Sulfur carrier protein FdhD</fullName>
    </recommendedName>
</protein>
<dbReference type="Gene3D" id="3.10.20.10">
    <property type="match status" value="1"/>
</dbReference>
<dbReference type="OrthoDB" id="9782042at2"/>
<dbReference type="AlphaFoldDB" id="A0A2T4Z0Q1"/>
<name>A0A2T4Z0Q1_9BACL</name>
<keyword evidence="1 3" id="KW-0963">Cytoplasm</keyword>
<dbReference type="EMBL" id="PZZP01000004">
    <property type="protein sequence ID" value="PTM53295.1"/>
    <property type="molecule type" value="Genomic_DNA"/>
</dbReference>
<comment type="caution">
    <text evidence="4">The sequence shown here is derived from an EMBL/GenBank/DDBJ whole genome shotgun (WGS) entry which is preliminary data.</text>
</comment>
<evidence type="ECO:0000313" key="4">
    <source>
        <dbReference type="EMBL" id="PTM53295.1"/>
    </source>
</evidence>
<dbReference type="Proteomes" id="UP000241639">
    <property type="component" value="Unassembled WGS sequence"/>
</dbReference>
<gene>
    <name evidence="3" type="primary">fdhD</name>
    <name evidence="4" type="ORF">C8J48_3619</name>
</gene>
<dbReference type="PANTHER" id="PTHR30592:SF1">
    <property type="entry name" value="SULFUR CARRIER PROTEIN FDHD"/>
    <property type="match status" value="1"/>
</dbReference>
<dbReference type="InterPro" id="IPR003786">
    <property type="entry name" value="FdhD"/>
</dbReference>
<comment type="similarity">
    <text evidence="3">Belongs to the FdhD family.</text>
</comment>
<dbReference type="SUPFAM" id="SSF53927">
    <property type="entry name" value="Cytidine deaminase-like"/>
    <property type="match status" value="1"/>
</dbReference>
<comment type="subcellular location">
    <subcellularLocation>
        <location evidence="3">Cytoplasm</location>
    </subcellularLocation>
</comment>